<dbReference type="Proteomes" id="UP000199263">
    <property type="component" value="Unassembled WGS sequence"/>
</dbReference>
<evidence type="ECO:0000259" key="11">
    <source>
        <dbReference type="PROSITE" id="PS50111"/>
    </source>
</evidence>
<dbReference type="GO" id="GO:0007165">
    <property type="term" value="P:signal transduction"/>
    <property type="evidence" value="ECO:0007669"/>
    <property type="project" value="UniProtKB-KW"/>
</dbReference>
<dbReference type="RefSeq" id="WP_090091040.1">
    <property type="nucleotide sequence ID" value="NZ_FOMG01000011.1"/>
</dbReference>
<proteinExistence type="inferred from homology"/>
<accession>A0A1I1ML08</accession>
<evidence type="ECO:0000256" key="5">
    <source>
        <dbReference type="ARBA" id="ARBA00022989"/>
    </source>
</evidence>
<dbReference type="Pfam" id="PF02743">
    <property type="entry name" value="dCache_1"/>
    <property type="match status" value="1"/>
</dbReference>
<name>A0A1I1ML08_9CLOT</name>
<dbReference type="PANTHER" id="PTHR32089">
    <property type="entry name" value="METHYL-ACCEPTING CHEMOTAXIS PROTEIN MCPB"/>
    <property type="match status" value="1"/>
</dbReference>
<dbReference type="InterPro" id="IPR003660">
    <property type="entry name" value="HAMP_dom"/>
</dbReference>
<evidence type="ECO:0000256" key="8">
    <source>
        <dbReference type="ARBA" id="ARBA00029447"/>
    </source>
</evidence>
<dbReference type="Gene3D" id="3.30.450.20">
    <property type="entry name" value="PAS domain"/>
    <property type="match status" value="2"/>
</dbReference>
<keyword evidence="5 10" id="KW-1133">Transmembrane helix</keyword>
<dbReference type="InterPro" id="IPR029151">
    <property type="entry name" value="Sensor-like_sf"/>
</dbReference>
<sequence>MNNNKPEVKDKILLFKFKTLKSKLVAMMIMIAAIPILALGITSMIGFSISSDKDFKKSGVSLGQAVDETINTKIHNAETMLNYVGTRHAFDDSEVDNKELYQDLKLFREGNADVQSAYYYSGNAKKFVIYPDANISDGDYTQKQWYSKAKEANGNFAFTDVYVDMATKEYVAAISKIIIQNGQIKGALCIDFKLTSIAESIANIKYGDKGLLSIVDNNGTVIAHTNKELIGNTDITKKEEWKNILSSKSGATKIKEQDEEYSVNFTTSDVTGWKILLQIPQSELNQSQQSYKVILFITALVLLALVIILGRIFAVGLAKNINKIKEVIGEAANGDFTKNIDISTGDELEELGMSFNEMQDNISKLISKVDDSVKEVNGTSINLAGMSEEVSSAIGEVANTIGEISKGSMESAQNLEVLSTNLEDVSIELNTINSATKNINSVVIDTNNLGKQGLEIMQVVMGKSSQTKISTMEVNSVVSMVSESVQNIALMNQTISQITQQTNLLALNAAIEAARAGEAGKGFAVVADEIKKLAEQTALSAKDIDSIIKEIASNVSTAVNQVQETNKTVESQEESVLNAEKIFNDMITAIDDLTKKVQEIASGVIQVTQKKNEVVNQVQNLSAIGEQTAAGAEEVSASSEEVAASTDEFVGHANKLKDLSKELSIEIKQFKLK</sequence>
<dbReference type="SUPFAM" id="SSF103190">
    <property type="entry name" value="Sensory domain-like"/>
    <property type="match status" value="1"/>
</dbReference>
<dbReference type="STRING" id="119641.SAMN05421842_11153"/>
<keyword evidence="2" id="KW-1003">Cell membrane</keyword>
<protein>
    <submittedName>
        <fullName evidence="13">Methyl-accepting chemotaxis protein</fullName>
    </submittedName>
</protein>
<keyword evidence="7 9" id="KW-0807">Transducer</keyword>
<dbReference type="SMART" id="SM00304">
    <property type="entry name" value="HAMP"/>
    <property type="match status" value="1"/>
</dbReference>
<dbReference type="EMBL" id="FOMG01000011">
    <property type="protein sequence ID" value="SFC86089.1"/>
    <property type="molecule type" value="Genomic_DNA"/>
</dbReference>
<feature type="domain" description="HAMP" evidence="12">
    <location>
        <begin position="315"/>
        <end position="367"/>
    </location>
</feature>
<comment type="subcellular location">
    <subcellularLocation>
        <location evidence="1">Cell membrane</location>
        <topology evidence="1">Multi-pass membrane protein</topology>
    </subcellularLocation>
</comment>
<comment type="similarity">
    <text evidence="8">Belongs to the methyl-accepting chemotaxis (MCP) protein family.</text>
</comment>
<dbReference type="CDD" id="cd06225">
    <property type="entry name" value="HAMP"/>
    <property type="match status" value="1"/>
</dbReference>
<feature type="transmembrane region" description="Helical" evidence="10">
    <location>
        <begin position="24"/>
        <end position="47"/>
    </location>
</feature>
<evidence type="ECO:0000256" key="2">
    <source>
        <dbReference type="ARBA" id="ARBA00022475"/>
    </source>
</evidence>
<keyword evidence="6 10" id="KW-0472">Membrane</keyword>
<evidence type="ECO:0000313" key="14">
    <source>
        <dbReference type="Proteomes" id="UP000199263"/>
    </source>
</evidence>
<reference evidence="13 14" key="1">
    <citation type="submission" date="2016-10" db="EMBL/GenBank/DDBJ databases">
        <authorList>
            <person name="de Groot N.N."/>
        </authorList>
    </citation>
    <scope>NUCLEOTIDE SEQUENCE [LARGE SCALE GENOMIC DNA]</scope>
    <source>
        <strain evidence="13 14">DSM 12992</strain>
    </source>
</reference>
<dbReference type="SUPFAM" id="SSF58104">
    <property type="entry name" value="Methyl-accepting chemotaxis protein (MCP) signaling domain"/>
    <property type="match status" value="1"/>
</dbReference>
<evidence type="ECO:0000256" key="6">
    <source>
        <dbReference type="ARBA" id="ARBA00023136"/>
    </source>
</evidence>
<dbReference type="InterPro" id="IPR004089">
    <property type="entry name" value="MCPsignal_dom"/>
</dbReference>
<evidence type="ECO:0000256" key="10">
    <source>
        <dbReference type="SAM" id="Phobius"/>
    </source>
</evidence>
<organism evidence="13 14">
    <name type="scientific">Clostridium uliginosum</name>
    <dbReference type="NCBI Taxonomy" id="119641"/>
    <lineage>
        <taxon>Bacteria</taxon>
        <taxon>Bacillati</taxon>
        <taxon>Bacillota</taxon>
        <taxon>Clostridia</taxon>
        <taxon>Eubacteriales</taxon>
        <taxon>Clostridiaceae</taxon>
        <taxon>Clostridium</taxon>
    </lineage>
</organism>
<dbReference type="SMART" id="SM00283">
    <property type="entry name" value="MA"/>
    <property type="match status" value="1"/>
</dbReference>
<evidence type="ECO:0000313" key="13">
    <source>
        <dbReference type="EMBL" id="SFC86089.1"/>
    </source>
</evidence>
<feature type="domain" description="Methyl-accepting transducer" evidence="11">
    <location>
        <begin position="386"/>
        <end position="643"/>
    </location>
</feature>
<dbReference type="GO" id="GO:0006935">
    <property type="term" value="P:chemotaxis"/>
    <property type="evidence" value="ECO:0007669"/>
    <property type="project" value="UniProtKB-KW"/>
</dbReference>
<evidence type="ECO:0000259" key="12">
    <source>
        <dbReference type="PROSITE" id="PS50885"/>
    </source>
</evidence>
<dbReference type="InterPro" id="IPR033479">
    <property type="entry name" value="dCache_1"/>
</dbReference>
<gene>
    <name evidence="13" type="ORF">SAMN05421842_11153</name>
</gene>
<dbReference type="Pfam" id="PF00672">
    <property type="entry name" value="HAMP"/>
    <property type="match status" value="1"/>
</dbReference>
<dbReference type="Gene3D" id="1.10.8.500">
    <property type="entry name" value="HAMP domain in histidine kinase"/>
    <property type="match status" value="1"/>
</dbReference>
<evidence type="ECO:0000256" key="9">
    <source>
        <dbReference type="PROSITE-ProRule" id="PRU00284"/>
    </source>
</evidence>
<dbReference type="CDD" id="cd12912">
    <property type="entry name" value="PDC2_MCP_like"/>
    <property type="match status" value="1"/>
</dbReference>
<feature type="transmembrane region" description="Helical" evidence="10">
    <location>
        <begin position="293"/>
        <end position="314"/>
    </location>
</feature>
<evidence type="ECO:0000256" key="4">
    <source>
        <dbReference type="ARBA" id="ARBA00022692"/>
    </source>
</evidence>
<dbReference type="PANTHER" id="PTHR32089:SF112">
    <property type="entry name" value="LYSOZYME-LIKE PROTEIN-RELATED"/>
    <property type="match status" value="1"/>
</dbReference>
<dbReference type="AlphaFoldDB" id="A0A1I1ML08"/>
<evidence type="ECO:0000256" key="3">
    <source>
        <dbReference type="ARBA" id="ARBA00022500"/>
    </source>
</evidence>
<dbReference type="PROSITE" id="PS50111">
    <property type="entry name" value="CHEMOTAXIS_TRANSDUC_2"/>
    <property type="match status" value="1"/>
</dbReference>
<evidence type="ECO:0000256" key="1">
    <source>
        <dbReference type="ARBA" id="ARBA00004651"/>
    </source>
</evidence>
<dbReference type="PROSITE" id="PS50885">
    <property type="entry name" value="HAMP"/>
    <property type="match status" value="1"/>
</dbReference>
<evidence type="ECO:0000256" key="7">
    <source>
        <dbReference type="ARBA" id="ARBA00023224"/>
    </source>
</evidence>
<dbReference type="Gene3D" id="1.10.287.950">
    <property type="entry name" value="Methyl-accepting chemotaxis protein"/>
    <property type="match status" value="1"/>
</dbReference>
<keyword evidence="14" id="KW-1185">Reference proteome</keyword>
<dbReference type="Pfam" id="PF00015">
    <property type="entry name" value="MCPsignal"/>
    <property type="match status" value="1"/>
</dbReference>
<dbReference type="GO" id="GO:0005886">
    <property type="term" value="C:plasma membrane"/>
    <property type="evidence" value="ECO:0007669"/>
    <property type="project" value="UniProtKB-SubCell"/>
</dbReference>
<keyword evidence="3" id="KW-0145">Chemotaxis</keyword>
<keyword evidence="4 10" id="KW-0812">Transmembrane</keyword>